<dbReference type="AlphaFoldDB" id="A0A091EQG4"/>
<keyword evidence="1" id="KW-0687">Ribonucleoprotein</keyword>
<dbReference type="GO" id="GO:0002181">
    <property type="term" value="P:cytoplasmic translation"/>
    <property type="evidence" value="ECO:0007669"/>
    <property type="project" value="TreeGrafter"/>
</dbReference>
<protein>
    <submittedName>
        <fullName evidence="1">60S ribosomal protein L6</fullName>
    </submittedName>
</protein>
<dbReference type="GO" id="GO:0022625">
    <property type="term" value="C:cytosolic large ribosomal subunit"/>
    <property type="evidence" value="ECO:0007669"/>
    <property type="project" value="TreeGrafter"/>
</dbReference>
<dbReference type="Proteomes" id="UP000028990">
    <property type="component" value="Unassembled WGS sequence"/>
</dbReference>
<sequence>MEVPGWLSFAKCRYYPTTKAVELQRKALQSTREKTELLTHQESVITTSTRIDMSHMKIPGNLMDAYFKKQLQKPRHQESEIFNTERHQISEQYKVGQKAVDSRISPKIKAISQLWGNM</sequence>
<dbReference type="InterPro" id="IPR000915">
    <property type="entry name" value="60S_ribosomal_eL6"/>
</dbReference>
<dbReference type="PANTHER" id="PTHR10715">
    <property type="entry name" value="60S RIBOSOMAL PROTEIN L6"/>
    <property type="match status" value="1"/>
</dbReference>
<organism evidence="1 2">
    <name type="scientific">Fukomys damarensis</name>
    <name type="common">Damaraland mole rat</name>
    <name type="synonym">Cryptomys damarensis</name>
    <dbReference type="NCBI Taxonomy" id="885580"/>
    <lineage>
        <taxon>Eukaryota</taxon>
        <taxon>Metazoa</taxon>
        <taxon>Chordata</taxon>
        <taxon>Craniata</taxon>
        <taxon>Vertebrata</taxon>
        <taxon>Euteleostomi</taxon>
        <taxon>Mammalia</taxon>
        <taxon>Eutheria</taxon>
        <taxon>Euarchontoglires</taxon>
        <taxon>Glires</taxon>
        <taxon>Rodentia</taxon>
        <taxon>Hystricomorpha</taxon>
        <taxon>Bathyergidae</taxon>
        <taxon>Fukomys</taxon>
    </lineage>
</organism>
<proteinExistence type="predicted"/>
<keyword evidence="2" id="KW-1185">Reference proteome</keyword>
<dbReference type="PANTHER" id="PTHR10715:SF0">
    <property type="entry name" value="LARGE RIBOSOMAL SUBUNIT PROTEIN EL6"/>
    <property type="match status" value="1"/>
</dbReference>
<gene>
    <name evidence="1" type="ORF">H920_00586</name>
</gene>
<dbReference type="EMBL" id="KN120660">
    <property type="protein sequence ID" value="KFO37976.1"/>
    <property type="molecule type" value="Genomic_DNA"/>
</dbReference>
<dbReference type="GO" id="GO:0003723">
    <property type="term" value="F:RNA binding"/>
    <property type="evidence" value="ECO:0007669"/>
    <property type="project" value="TreeGrafter"/>
</dbReference>
<keyword evidence="1" id="KW-0689">Ribosomal protein</keyword>
<evidence type="ECO:0000313" key="1">
    <source>
        <dbReference type="EMBL" id="KFO37976.1"/>
    </source>
</evidence>
<evidence type="ECO:0000313" key="2">
    <source>
        <dbReference type="Proteomes" id="UP000028990"/>
    </source>
</evidence>
<name>A0A091EQG4_FUKDA</name>
<dbReference type="Pfam" id="PF01159">
    <property type="entry name" value="Ribosomal_L6e"/>
    <property type="match status" value="1"/>
</dbReference>
<dbReference type="GO" id="GO:0000027">
    <property type="term" value="P:ribosomal large subunit assembly"/>
    <property type="evidence" value="ECO:0007669"/>
    <property type="project" value="TreeGrafter"/>
</dbReference>
<reference evidence="1 2" key="1">
    <citation type="submission" date="2013-11" db="EMBL/GenBank/DDBJ databases">
        <title>The Damaraland mole rat (Fukomys damarensis) genome and evolution of African mole rats.</title>
        <authorList>
            <person name="Gladyshev V.N."/>
            <person name="Fang X."/>
        </authorList>
    </citation>
    <scope>NUCLEOTIDE SEQUENCE [LARGE SCALE GENOMIC DNA]</scope>
    <source>
        <tissue evidence="1">Liver</tissue>
    </source>
</reference>
<accession>A0A091EQG4</accession>
<dbReference type="GO" id="GO:0003735">
    <property type="term" value="F:structural constituent of ribosome"/>
    <property type="evidence" value="ECO:0007669"/>
    <property type="project" value="InterPro"/>
</dbReference>